<accession>D3HME0</accession>
<dbReference type="AlphaFoldDB" id="D3HME0"/>
<dbReference type="OrthoDB" id="5633170at2"/>
<reference evidence="2 3" key="1">
    <citation type="journal article" date="2010" name="PLoS Genet.">
        <title>Analysis of the Legionella longbeachae genome and transcriptome uncovers unique strategies to cause Legionnaires' disease.</title>
        <authorList>
            <person name="Cazalet C."/>
            <person name="Gomez-Valero L."/>
            <person name="Rusniok C."/>
            <person name="Lomma M."/>
            <person name="Dervins-Ravault D."/>
            <person name="Newton H."/>
            <person name="Sansom F."/>
            <person name="Jarraud S."/>
            <person name="Zidane N."/>
            <person name="Ma L."/>
            <person name="Bouchier C."/>
            <person name="Etienne J."/>
            <person name="Hartland E."/>
            <person name="Buchrieser C."/>
        </authorList>
    </citation>
    <scope>NUCLEOTIDE SEQUENCE [LARGE SCALE GENOMIC DNA]</scope>
    <source>
        <strain evidence="2 3">NSW150</strain>
    </source>
</reference>
<organism evidence="2 3">
    <name type="scientific">Legionella longbeachae serogroup 1 (strain NSW150)</name>
    <dbReference type="NCBI Taxonomy" id="661367"/>
    <lineage>
        <taxon>Bacteria</taxon>
        <taxon>Pseudomonadati</taxon>
        <taxon>Pseudomonadota</taxon>
        <taxon>Gammaproteobacteria</taxon>
        <taxon>Legionellales</taxon>
        <taxon>Legionellaceae</taxon>
        <taxon>Legionella</taxon>
    </lineage>
</organism>
<dbReference type="CAZy" id="GT4">
    <property type="family name" value="Glycosyltransferase Family 4"/>
</dbReference>
<keyword evidence="3" id="KW-1185">Reference proteome</keyword>
<evidence type="ECO:0000259" key="1">
    <source>
        <dbReference type="Pfam" id="PF00534"/>
    </source>
</evidence>
<dbReference type="KEGG" id="llo:LLO_3176"/>
<proteinExistence type="predicted"/>
<gene>
    <name evidence="2" type="ordered locus">LLO_3176</name>
</gene>
<dbReference type="RefSeq" id="WP_003634434.1">
    <property type="nucleotide sequence ID" value="NC_013861.1"/>
</dbReference>
<evidence type="ECO:0000313" key="3">
    <source>
        <dbReference type="Proteomes" id="UP000001060"/>
    </source>
</evidence>
<dbReference type="EC" id="2.4.1.-" evidence="2"/>
<keyword evidence="2" id="KW-0808">Transferase</keyword>
<sequence length="441" mass="50632">MKTRLYYQYRLIGQLLRYPRLFALLFPIVSANINRFIAEQLQLNQENPLIQFPRKLLVDVSIIAQKDSRTGIQRCVRSLLVQLIQNPPQGYCISPVAATRKKAYRHVTLNLNNNGVTCVETGSLVKIGVGDIFLGLDLAALQIANHFTQLMQWKTQGASLHFMIYDLLPLLYPGWFKKKTQHNFHRWMYAITLLADSFLCSTNVVREEIRSYLARWSGLKLNDIPITVISQGSDINSSLPSVGIEFKMQSFLSSLYQKKVILMVGTVEPRKGYQQVLDAFTQLWRNQQDIILLIIGKPGWKTQQLQRQLSCHPERDKHLFWLVNVTDEMLHHCYNLSQGVILASEAEGFGLPLIEALAHTKPVLARDIPVFREISAGNGLVSYFKTRDPTLLMDEILRWLEHINNQSLWDNNDKATLPTWELVGSRLLDALHPYFLNYEGD</sequence>
<keyword evidence="2" id="KW-0328">Glycosyltransferase</keyword>
<dbReference type="Gene3D" id="3.40.50.2000">
    <property type="entry name" value="Glycogen Phosphorylase B"/>
    <property type="match status" value="1"/>
</dbReference>
<dbReference type="Pfam" id="PF00534">
    <property type="entry name" value="Glycos_transf_1"/>
    <property type="match status" value="1"/>
</dbReference>
<protein>
    <submittedName>
        <fullName evidence="2">Putative glycosyltransferase</fullName>
        <ecNumber evidence="2">2.4.1.-</ecNumber>
    </submittedName>
</protein>
<dbReference type="InterPro" id="IPR001296">
    <property type="entry name" value="Glyco_trans_1"/>
</dbReference>
<dbReference type="PANTHER" id="PTHR46401:SF9">
    <property type="entry name" value="MANNOSYLTRANSFERASE A"/>
    <property type="match status" value="1"/>
</dbReference>
<dbReference type="STRING" id="661367.LLO_3176"/>
<dbReference type="EMBL" id="FN650140">
    <property type="protein sequence ID" value="CBJ13629.1"/>
    <property type="molecule type" value="Genomic_DNA"/>
</dbReference>
<dbReference type="Proteomes" id="UP000001060">
    <property type="component" value="Chromosome"/>
</dbReference>
<dbReference type="PANTHER" id="PTHR46401">
    <property type="entry name" value="GLYCOSYLTRANSFERASE WBBK-RELATED"/>
    <property type="match status" value="1"/>
</dbReference>
<dbReference type="GO" id="GO:0016757">
    <property type="term" value="F:glycosyltransferase activity"/>
    <property type="evidence" value="ECO:0007669"/>
    <property type="project" value="UniProtKB-KW"/>
</dbReference>
<evidence type="ECO:0000313" key="2">
    <source>
        <dbReference type="EMBL" id="CBJ13629.1"/>
    </source>
</evidence>
<feature type="domain" description="Glycosyl transferase family 1" evidence="1">
    <location>
        <begin position="257"/>
        <end position="411"/>
    </location>
</feature>
<dbReference type="SUPFAM" id="SSF53756">
    <property type="entry name" value="UDP-Glycosyltransferase/glycogen phosphorylase"/>
    <property type="match status" value="1"/>
</dbReference>
<dbReference type="CDD" id="cd03809">
    <property type="entry name" value="GT4_MtfB-like"/>
    <property type="match status" value="1"/>
</dbReference>
<dbReference type="eggNOG" id="COG0438">
    <property type="taxonomic scope" value="Bacteria"/>
</dbReference>
<dbReference type="GeneID" id="40927359"/>
<dbReference type="HOGENOM" id="CLU_009583_34_2_6"/>
<name>D3HME0_LEGLN</name>